<dbReference type="EMBL" id="VSSQ01000448">
    <property type="protein sequence ID" value="MPL94947.1"/>
    <property type="molecule type" value="Genomic_DNA"/>
</dbReference>
<dbReference type="AlphaFoldDB" id="A0A644VUJ3"/>
<sequence length="498" mass="54432">MAPGSAEDGGQRAIDGIGDRVDVIGRRDQRRAEAQRVVEAGERAVRHAEHHAALRPLGHHAGNLGLGHRLFRRPVGDQLGAREQARAAHIADHLVLFHQRIEVRHDPLAHGDGVLKQPLVLDDAHVLERRRRARGAASEGRDVAEIAQLVRGVLELLEHRLGGHAARDRRIARGHALRHRHEVWLDAVVLVAEPGAGASHAADDLVDVQQDVVFLADLLYPLPIALRRHDHATARGDGLEAEQAHGVRALAQDHFLDRIRRPLAIVLDIPLRAVFKAMRHCDEALREGAVLQRALFLATGGERADRRAVIVALAIEDLRLLAAMQPRRDLAHHLEDLLVRFRARVRVIDPAQPRHLGQQPLREQRARNGAAAARPIGQLDQLVADRVRDALAAIADVHRPDPARDRVDEFGAVLVPDPQALALDDDARVGGLERLVLQQVVPDVGAVGLGDVGKVVGELVHGTRSVRSGERCLPARKPLSGACNNPFSVAAKSLILRI</sequence>
<comment type="caution">
    <text evidence="1">The sequence shown here is derived from an EMBL/GenBank/DDBJ whole genome shotgun (WGS) entry which is preliminary data.</text>
</comment>
<protein>
    <submittedName>
        <fullName evidence="1">Uncharacterized protein</fullName>
    </submittedName>
</protein>
<gene>
    <name evidence="1" type="ORF">SDC9_41110</name>
</gene>
<accession>A0A644VUJ3</accession>
<organism evidence="1">
    <name type="scientific">bioreactor metagenome</name>
    <dbReference type="NCBI Taxonomy" id="1076179"/>
    <lineage>
        <taxon>unclassified sequences</taxon>
        <taxon>metagenomes</taxon>
        <taxon>ecological metagenomes</taxon>
    </lineage>
</organism>
<name>A0A644VUJ3_9ZZZZ</name>
<proteinExistence type="predicted"/>
<evidence type="ECO:0000313" key="1">
    <source>
        <dbReference type="EMBL" id="MPL94947.1"/>
    </source>
</evidence>
<reference evidence="1" key="1">
    <citation type="submission" date="2019-08" db="EMBL/GenBank/DDBJ databases">
        <authorList>
            <person name="Kucharzyk K."/>
            <person name="Murdoch R.W."/>
            <person name="Higgins S."/>
            <person name="Loffler F."/>
        </authorList>
    </citation>
    <scope>NUCLEOTIDE SEQUENCE</scope>
</reference>